<dbReference type="EMBL" id="JANBUN010003821">
    <property type="protein sequence ID" value="KAJ2789302.1"/>
    <property type="molecule type" value="Genomic_DNA"/>
</dbReference>
<organism evidence="1 2">
    <name type="scientific">Coemansia helicoidea</name>
    <dbReference type="NCBI Taxonomy" id="1286919"/>
    <lineage>
        <taxon>Eukaryota</taxon>
        <taxon>Fungi</taxon>
        <taxon>Fungi incertae sedis</taxon>
        <taxon>Zoopagomycota</taxon>
        <taxon>Kickxellomycotina</taxon>
        <taxon>Kickxellomycetes</taxon>
        <taxon>Kickxellales</taxon>
        <taxon>Kickxellaceae</taxon>
        <taxon>Coemansia</taxon>
    </lineage>
</organism>
<gene>
    <name evidence="1" type="primary">EFM5_2</name>
    <name evidence="1" type="ORF">H4R21_006776</name>
</gene>
<proteinExistence type="predicted"/>
<sequence length="53" mass="5930">IMDADDVPALSADTLAVLQSFLDEKQEQDERFAQLEARAEEAFQGRSKIDMSV</sequence>
<protein>
    <submittedName>
        <fullName evidence="1">Protein-lysine N-methyltransferase efm5</fullName>
    </submittedName>
</protein>
<evidence type="ECO:0000313" key="2">
    <source>
        <dbReference type="Proteomes" id="UP001140087"/>
    </source>
</evidence>
<feature type="non-terminal residue" evidence="1">
    <location>
        <position position="53"/>
    </location>
</feature>
<keyword evidence="2" id="KW-1185">Reference proteome</keyword>
<name>A0ACC1KG28_9FUNG</name>
<comment type="caution">
    <text evidence="1">The sequence shown here is derived from an EMBL/GenBank/DDBJ whole genome shotgun (WGS) entry which is preliminary data.</text>
</comment>
<dbReference type="Proteomes" id="UP001140087">
    <property type="component" value="Unassembled WGS sequence"/>
</dbReference>
<reference evidence="1" key="1">
    <citation type="submission" date="2022-07" db="EMBL/GenBank/DDBJ databases">
        <title>Phylogenomic reconstructions and comparative analyses of Kickxellomycotina fungi.</title>
        <authorList>
            <person name="Reynolds N.K."/>
            <person name="Stajich J.E."/>
            <person name="Barry K."/>
            <person name="Grigoriev I.V."/>
            <person name="Crous P."/>
            <person name="Smith M.E."/>
        </authorList>
    </citation>
    <scope>NUCLEOTIDE SEQUENCE</scope>
    <source>
        <strain evidence="1">BCRC 34780</strain>
    </source>
</reference>
<evidence type="ECO:0000313" key="1">
    <source>
        <dbReference type="EMBL" id="KAJ2789302.1"/>
    </source>
</evidence>
<feature type="non-terminal residue" evidence="1">
    <location>
        <position position="1"/>
    </location>
</feature>
<accession>A0ACC1KG28</accession>